<gene>
    <name evidence="2" type="ORF">GCM10023342_28740</name>
</gene>
<sequence length="112" mass="11955">MEAMVSNSITSCTIRLAFMTREGMDRDSFTGVLVSGSDYPFRAEAIAAGQRIGRSRWASTQAISTLASHKGSFAALTFCAPLDPHGNRETAHGRPSPLVWGVASPAAKPKCR</sequence>
<evidence type="ECO:0000313" key="2">
    <source>
        <dbReference type="EMBL" id="GAA5178383.1"/>
    </source>
</evidence>
<keyword evidence="3" id="KW-1185">Reference proteome</keyword>
<comment type="caution">
    <text evidence="2">The sequence shown here is derived from an EMBL/GenBank/DDBJ whole genome shotgun (WGS) entry which is preliminary data.</text>
</comment>
<dbReference type="EMBL" id="BAABKI010000028">
    <property type="protein sequence ID" value="GAA5178383.1"/>
    <property type="molecule type" value="Genomic_DNA"/>
</dbReference>
<accession>A0ABP9RK46</accession>
<evidence type="ECO:0000313" key="3">
    <source>
        <dbReference type="Proteomes" id="UP001500074"/>
    </source>
</evidence>
<reference evidence="3" key="1">
    <citation type="journal article" date="2019" name="Int. J. Syst. Evol. Microbiol.">
        <title>The Global Catalogue of Microorganisms (GCM) 10K type strain sequencing project: providing services to taxonomists for standard genome sequencing and annotation.</title>
        <authorList>
            <consortium name="The Broad Institute Genomics Platform"/>
            <consortium name="The Broad Institute Genome Sequencing Center for Infectious Disease"/>
            <person name="Wu L."/>
            <person name="Ma J."/>
        </authorList>
    </citation>
    <scope>NUCLEOTIDE SEQUENCE [LARGE SCALE GENOMIC DNA]</scope>
    <source>
        <strain evidence="3">JCM 18472</strain>
    </source>
</reference>
<evidence type="ECO:0000256" key="1">
    <source>
        <dbReference type="SAM" id="MobiDB-lite"/>
    </source>
</evidence>
<name>A0ABP9RK46_9GAMM</name>
<proteinExistence type="predicted"/>
<dbReference type="Proteomes" id="UP001500074">
    <property type="component" value="Unassembled WGS sequence"/>
</dbReference>
<protein>
    <submittedName>
        <fullName evidence="2">Uncharacterized protein</fullName>
    </submittedName>
</protein>
<organism evidence="2 3">
    <name type="scientific">Modicisalibacter zincidurans</name>
    <dbReference type="NCBI Taxonomy" id="1178777"/>
    <lineage>
        <taxon>Bacteria</taxon>
        <taxon>Pseudomonadati</taxon>
        <taxon>Pseudomonadota</taxon>
        <taxon>Gammaproteobacteria</taxon>
        <taxon>Oceanospirillales</taxon>
        <taxon>Halomonadaceae</taxon>
        <taxon>Modicisalibacter</taxon>
    </lineage>
</organism>
<feature type="region of interest" description="Disordered" evidence="1">
    <location>
        <begin position="87"/>
        <end position="112"/>
    </location>
</feature>